<dbReference type="RefSeq" id="XP_001021666.2">
    <property type="nucleotide sequence ID" value="XM_001021666.2"/>
</dbReference>
<dbReference type="Pfam" id="PF14536">
    <property type="entry name" value="DUF4441"/>
    <property type="match status" value="1"/>
</dbReference>
<feature type="region of interest" description="Disordered" evidence="1">
    <location>
        <begin position="152"/>
        <end position="195"/>
    </location>
</feature>
<evidence type="ECO:0000256" key="1">
    <source>
        <dbReference type="SAM" id="MobiDB-lite"/>
    </source>
</evidence>
<evidence type="ECO:0000313" key="3">
    <source>
        <dbReference type="Proteomes" id="UP000009168"/>
    </source>
</evidence>
<reference evidence="3" key="1">
    <citation type="journal article" date="2006" name="PLoS Biol.">
        <title>Macronuclear genome sequence of the ciliate Tetrahymena thermophila, a model eukaryote.</title>
        <authorList>
            <person name="Eisen J.A."/>
            <person name="Coyne R.S."/>
            <person name="Wu M."/>
            <person name="Wu D."/>
            <person name="Thiagarajan M."/>
            <person name="Wortman J.R."/>
            <person name="Badger J.H."/>
            <person name="Ren Q."/>
            <person name="Amedeo P."/>
            <person name="Jones K.M."/>
            <person name="Tallon L.J."/>
            <person name="Delcher A.L."/>
            <person name="Salzberg S.L."/>
            <person name="Silva J.C."/>
            <person name="Haas B.J."/>
            <person name="Majoros W.H."/>
            <person name="Farzad M."/>
            <person name="Carlton J.M."/>
            <person name="Smith R.K. Jr."/>
            <person name="Garg J."/>
            <person name="Pearlman R.E."/>
            <person name="Karrer K.M."/>
            <person name="Sun L."/>
            <person name="Manning G."/>
            <person name="Elde N.C."/>
            <person name="Turkewitz A.P."/>
            <person name="Asai D.J."/>
            <person name="Wilkes D.E."/>
            <person name="Wang Y."/>
            <person name="Cai H."/>
            <person name="Collins K."/>
            <person name="Stewart B.A."/>
            <person name="Lee S.R."/>
            <person name="Wilamowska K."/>
            <person name="Weinberg Z."/>
            <person name="Ruzzo W.L."/>
            <person name="Wloga D."/>
            <person name="Gaertig J."/>
            <person name="Frankel J."/>
            <person name="Tsao C.-C."/>
            <person name="Gorovsky M.A."/>
            <person name="Keeling P.J."/>
            <person name="Waller R.F."/>
            <person name="Patron N.J."/>
            <person name="Cherry J.M."/>
            <person name="Stover N.A."/>
            <person name="Krieger C.J."/>
            <person name="del Toro C."/>
            <person name="Ryder H.F."/>
            <person name="Williamson S.C."/>
            <person name="Barbeau R.A."/>
            <person name="Hamilton E.P."/>
            <person name="Orias E."/>
        </authorList>
    </citation>
    <scope>NUCLEOTIDE SEQUENCE [LARGE SCALE GENOMIC DNA]</scope>
    <source>
        <strain evidence="3">SB210</strain>
    </source>
</reference>
<dbReference type="EMBL" id="GG662603">
    <property type="protein sequence ID" value="EAS01420.2"/>
    <property type="molecule type" value="Genomic_DNA"/>
</dbReference>
<name>I7MGG1_TETTS</name>
<dbReference type="GeneID" id="7840003"/>
<sequence length="535" mass="63235">MMQENMFIDENDVQALKSGYEIDMMIQYSIENPQMSFQEIQSIFEETSKKNTYSLDDSFFKTKNGSQVDQDQSQKEILIQNDEIKQIIEVQKMKQKKINVLKNIINAFSSFLLRFEKKKMKVGRQNKKLMNLKQNQNEIKYFLEDSEAIGEQQQQTFQDKQEPVTQEQKNRQVKQELLIKKETSPLHEKDDVRKEDNQQSIILDACEEENLQQQQSQQKKIISNQLNSDNQKICFLNQSQFDSPNYKTKLDDAKATEIYFKQSTFQNLNSNEKIIDKNSKDKKQELFYNSQDNFKPQIKLLPSQKIMQNQTDLAIENQGNYNLNYIQNQGKNCLSAKEESNFLLYNYQESNINQNENESANWPGALINNFHQETQQNKQYQDFRIAKECVDFQQNNLINSESFLSSEKTLRQIETSSRQLPTRSSIEETIADIYNKFTNFQKKQNLNTKSCMQNVLSSFKRFMKDKIINKSNLTKLLNQKVYNKLLEYYLIYFSGIWLESCLVQDKIIHQIVIKFLLKCCYSPSLINMFYASKED</sequence>
<feature type="compositionally biased region" description="Basic and acidic residues" evidence="1">
    <location>
        <begin position="168"/>
        <end position="195"/>
    </location>
</feature>
<dbReference type="InterPro" id="IPR028008">
    <property type="entry name" value="DUF4441"/>
</dbReference>
<dbReference type="AlphaFoldDB" id="I7MGG1"/>
<dbReference type="Proteomes" id="UP000009168">
    <property type="component" value="Unassembled WGS sequence"/>
</dbReference>
<organism evidence="2 3">
    <name type="scientific">Tetrahymena thermophila (strain SB210)</name>
    <dbReference type="NCBI Taxonomy" id="312017"/>
    <lineage>
        <taxon>Eukaryota</taxon>
        <taxon>Sar</taxon>
        <taxon>Alveolata</taxon>
        <taxon>Ciliophora</taxon>
        <taxon>Intramacronucleata</taxon>
        <taxon>Oligohymenophorea</taxon>
        <taxon>Hymenostomatida</taxon>
        <taxon>Tetrahymenina</taxon>
        <taxon>Tetrahymenidae</taxon>
        <taxon>Tetrahymena</taxon>
    </lineage>
</organism>
<dbReference type="KEGG" id="tet:TTHERM_00151300"/>
<protein>
    <submittedName>
        <fullName evidence="2">Uncharacterized protein</fullName>
    </submittedName>
</protein>
<dbReference type="InParanoid" id="I7MGG1"/>
<gene>
    <name evidence="2" type="ORF">TTHERM_00151300</name>
</gene>
<keyword evidence="3" id="KW-1185">Reference proteome</keyword>
<evidence type="ECO:0000313" key="2">
    <source>
        <dbReference type="EMBL" id="EAS01420.2"/>
    </source>
</evidence>
<proteinExistence type="predicted"/>
<accession>I7MGG1</accession>